<protein>
    <submittedName>
        <fullName evidence="5">Putative phosphodiesterase</fullName>
    </submittedName>
</protein>
<dbReference type="SUPFAM" id="SSF55073">
    <property type="entry name" value="Nucleotide cyclase"/>
    <property type="match status" value="1"/>
</dbReference>
<proteinExistence type="predicted"/>
<evidence type="ECO:0000259" key="4">
    <source>
        <dbReference type="PROSITE" id="PS50887"/>
    </source>
</evidence>
<dbReference type="PANTHER" id="PTHR33121:SF77">
    <property type="entry name" value="CYCLIC DI-GMP PHOSPHODIESTERASE PDEK-RELATED"/>
    <property type="match status" value="1"/>
</dbReference>
<dbReference type="PATRIC" id="fig|2342.5.peg.4473"/>
<gene>
    <name evidence="5" type="primary">yhjK</name>
    <name evidence="5" type="ORF">SOPEG_4057</name>
</gene>
<dbReference type="Gene3D" id="3.20.20.450">
    <property type="entry name" value="EAL domain"/>
    <property type="match status" value="1"/>
</dbReference>
<feature type="domain" description="HAMP" evidence="3">
    <location>
        <begin position="200"/>
        <end position="256"/>
    </location>
</feature>
<dbReference type="HOGENOM" id="CLU_000445_70_46_6"/>
<evidence type="ECO:0000313" key="5">
    <source>
        <dbReference type="EMBL" id="AHF75082.1"/>
    </source>
</evidence>
<evidence type="ECO:0000313" key="6">
    <source>
        <dbReference type="Proteomes" id="UP000019025"/>
    </source>
</evidence>
<organism evidence="5 6">
    <name type="scientific">Candidatus Sodalis pierantonii str. SOPE</name>
    <dbReference type="NCBI Taxonomy" id="2342"/>
    <lineage>
        <taxon>Bacteria</taxon>
        <taxon>Pseudomonadati</taxon>
        <taxon>Pseudomonadota</taxon>
        <taxon>Gammaproteobacteria</taxon>
        <taxon>Enterobacterales</taxon>
        <taxon>Bruguierivoracaceae</taxon>
        <taxon>Sodalis</taxon>
    </lineage>
</organism>
<dbReference type="NCBIfam" id="NF008807">
    <property type="entry name" value="PRK11829.1"/>
    <property type="match status" value="1"/>
</dbReference>
<dbReference type="Gene3D" id="3.30.70.270">
    <property type="match status" value="1"/>
</dbReference>
<keyword evidence="1" id="KW-1133">Transmembrane helix</keyword>
<keyword evidence="1" id="KW-0472">Membrane</keyword>
<accession>W0HRE5</accession>
<dbReference type="KEGG" id="pes:SOPEG_4057"/>
<dbReference type="eggNOG" id="COG5001">
    <property type="taxonomic scope" value="Bacteria"/>
</dbReference>
<dbReference type="InterPro" id="IPR050706">
    <property type="entry name" value="Cyclic-di-GMP_PDE-like"/>
</dbReference>
<dbReference type="GO" id="GO:0007165">
    <property type="term" value="P:signal transduction"/>
    <property type="evidence" value="ECO:0007669"/>
    <property type="project" value="InterPro"/>
</dbReference>
<dbReference type="PROSITE" id="PS50883">
    <property type="entry name" value="EAL"/>
    <property type="match status" value="1"/>
</dbReference>
<feature type="transmembrane region" description="Helical" evidence="1">
    <location>
        <begin position="31"/>
        <end position="54"/>
    </location>
</feature>
<dbReference type="GO" id="GO:0016020">
    <property type="term" value="C:membrane"/>
    <property type="evidence" value="ECO:0007669"/>
    <property type="project" value="InterPro"/>
</dbReference>
<name>W0HRE5_9GAMM</name>
<reference evidence="5 6" key="1">
    <citation type="journal article" date="2014" name="Genome Biol. Evol.">
        <title>Genome degeneration and adaptation in a nascent stage of symbiosis.</title>
        <authorList>
            <person name="Oakeson K.F."/>
            <person name="Gil R."/>
            <person name="Clayton A.L."/>
            <person name="Dunn D.M."/>
            <person name="von Niederhausern A.C."/>
            <person name="Hamil C."/>
            <person name="Aoyagi A."/>
            <person name="Duval B."/>
            <person name="Baca A."/>
            <person name="Silva F.J."/>
            <person name="Vallier A."/>
            <person name="Jackson D.G."/>
            <person name="Latorre A."/>
            <person name="Weiss R.B."/>
            <person name="Heddi A."/>
            <person name="Moya A."/>
            <person name="Dale C."/>
        </authorList>
    </citation>
    <scope>NUCLEOTIDE SEQUENCE [LARGE SCALE GENOMIC DNA]</scope>
    <source>
        <strain evidence="6">none</strain>
    </source>
</reference>
<feature type="domain" description="EAL" evidence="2">
    <location>
        <begin position="433"/>
        <end position="672"/>
    </location>
</feature>
<feature type="transmembrane region" description="Helical" evidence="1">
    <location>
        <begin position="168"/>
        <end position="198"/>
    </location>
</feature>
<dbReference type="InterPro" id="IPR029787">
    <property type="entry name" value="Nucleotide_cyclase"/>
</dbReference>
<dbReference type="PANTHER" id="PTHR33121">
    <property type="entry name" value="CYCLIC DI-GMP PHOSPHODIESTERASE PDEF"/>
    <property type="match status" value="1"/>
</dbReference>
<evidence type="ECO:0000259" key="3">
    <source>
        <dbReference type="PROSITE" id="PS50885"/>
    </source>
</evidence>
<dbReference type="PROSITE" id="PS50885">
    <property type="entry name" value="HAMP"/>
    <property type="match status" value="1"/>
</dbReference>
<dbReference type="InterPro" id="IPR035919">
    <property type="entry name" value="EAL_sf"/>
</dbReference>
<dbReference type="Pfam" id="PF00563">
    <property type="entry name" value="EAL"/>
    <property type="match status" value="1"/>
</dbReference>
<keyword evidence="1" id="KW-0812">Transmembrane</keyword>
<dbReference type="EMBL" id="CP006568">
    <property type="protein sequence ID" value="AHF75082.1"/>
    <property type="molecule type" value="Genomic_DNA"/>
</dbReference>
<dbReference type="PROSITE" id="PS50887">
    <property type="entry name" value="GGDEF"/>
    <property type="match status" value="1"/>
</dbReference>
<evidence type="ECO:0000256" key="1">
    <source>
        <dbReference type="SAM" id="Phobius"/>
    </source>
</evidence>
<dbReference type="Proteomes" id="UP000019025">
    <property type="component" value="Chromosome"/>
</dbReference>
<dbReference type="STRING" id="2342.SOPEG_4057"/>
<dbReference type="AlphaFoldDB" id="W0HRE5"/>
<evidence type="ECO:0000259" key="2">
    <source>
        <dbReference type="PROSITE" id="PS50883"/>
    </source>
</evidence>
<dbReference type="CDD" id="cd01948">
    <property type="entry name" value="EAL"/>
    <property type="match status" value="1"/>
</dbReference>
<dbReference type="SMART" id="SM00267">
    <property type="entry name" value="GGDEF"/>
    <property type="match status" value="1"/>
</dbReference>
<dbReference type="SMART" id="SM00052">
    <property type="entry name" value="EAL"/>
    <property type="match status" value="1"/>
</dbReference>
<dbReference type="SUPFAM" id="SSF141868">
    <property type="entry name" value="EAL domain-like"/>
    <property type="match status" value="1"/>
</dbReference>
<dbReference type="GO" id="GO:0071111">
    <property type="term" value="F:cyclic-guanylate-specific phosphodiesterase activity"/>
    <property type="evidence" value="ECO:0007669"/>
    <property type="project" value="InterPro"/>
</dbReference>
<dbReference type="InterPro" id="IPR033419">
    <property type="entry name" value="GAPES3"/>
</dbReference>
<sequence>MASEGGARVCLRQQEMEKSLRIRRSLTIKQMATVSGVALVTICLFIVIQIFHFVSQRREDYTQQLQNIAMSVRQPLSRAVLKADIPQAEQILVTLKRGGILSRADDVVLPNNVQVLHGDFPPERPVPALISRLFRLPVEVQVPLYSLPRPSHPQALAYLVLQADSYRLYQFIVSAIATMITTYLLLALIMTVAITWCINRLMVHPLRAIARELENLAPEDMASHQLTLPNMHRDDELGVLVRSYNRNQHVISRGRQDLEQRATPLAATGLPTRARFLAMLDAPLATHVETGSYCLLVIAVTTLPEATGVLTESQRDLLYTSLANRLGRDCGATSLLAQLNPHEFALCHWATEPPFQAMALAQRVLSIINGLLTIGNLALRPAAGIGVAFGALEDKNAENVLNHAALAASSAAARGRNQILFFEPALAVAATRRLTFAHCLLEGIAQGRCALFFQPQVDMRDQRLLSAEALLRWRQDDGSWSLPEDFICQEAAAGVMVPLGNWVLEEACRVLGEWQGRGIAVPLAVNLSALQLQENDLVSSLKQSLARFQVGCSQLVLEITETARINEFASSFQVLRELHDLGIVIALDDFGMGYSSLYCLDRLRHLPIDMVKIDRSFIATLPEDAIMLRVVSAIADVLDLPVITEGVKTPLSVIVCWRTTFISARGISSPNR</sequence>
<dbReference type="InterPro" id="IPR003660">
    <property type="entry name" value="HAMP_dom"/>
</dbReference>
<dbReference type="InterPro" id="IPR001633">
    <property type="entry name" value="EAL_dom"/>
</dbReference>
<feature type="domain" description="GGDEF" evidence="4">
    <location>
        <begin position="291"/>
        <end position="424"/>
    </location>
</feature>
<dbReference type="Gene3D" id="6.10.340.10">
    <property type="match status" value="1"/>
</dbReference>
<dbReference type="InterPro" id="IPR043128">
    <property type="entry name" value="Rev_trsase/Diguanyl_cyclase"/>
</dbReference>
<dbReference type="InterPro" id="IPR000160">
    <property type="entry name" value="GGDEF_dom"/>
</dbReference>
<keyword evidence="6" id="KW-1185">Reference proteome</keyword>
<dbReference type="Pfam" id="PF00990">
    <property type="entry name" value="GGDEF"/>
    <property type="match status" value="1"/>
</dbReference>
<dbReference type="Pfam" id="PF00672">
    <property type="entry name" value="HAMP"/>
    <property type="match status" value="1"/>
</dbReference>
<dbReference type="Pfam" id="PF17154">
    <property type="entry name" value="GAPES3"/>
    <property type="match status" value="1"/>
</dbReference>